<protein>
    <recommendedName>
        <fullName evidence="5">2-dehydropantoate 2-reductase</fullName>
    </recommendedName>
</protein>
<evidence type="ECO:0000313" key="4">
    <source>
        <dbReference type="Proteomes" id="UP000095728"/>
    </source>
</evidence>
<sequence>MTLKVLVIGAGGVGVLTAYSLFHRAKCEVSLVVRSDYEKAVQDGYEIDSCDYGQIHNWKPHHLYRSIEEASASGQFFDYLVVTTKNIPDGPSPVRKFIEPVLKSCFENWDPKTGKSLNVFLVQNGIDIELEIIDLLKADHLCSDGVHGPKVTLLSGVQMIGSTKIGNCQILHKGQDYLIMGAFDPKDTLAISKVAEFKDLYWNEGKNHFELDENVKWSRWRKLVYNATINPLTAIVGLDFTRTLLFGFDGSTEFGILRPAMKEILAIAKSDGHIIPEEVMDYMIDCDRTMVYKPSMMVDVEKTQLMELEVILGNPLKVAAQNKVPCPNLTLLYNIGKIIQGRTKEKIGMITFNEKTGNLE</sequence>
<feature type="domain" description="Ketopantoate reductase C-terminal" evidence="2">
    <location>
        <begin position="214"/>
        <end position="337"/>
    </location>
</feature>
<dbReference type="STRING" id="56408.A0A1E5RBN3"/>
<dbReference type="EMBL" id="LPNM01000008">
    <property type="protein sequence ID" value="OEJ84299.1"/>
    <property type="molecule type" value="Genomic_DNA"/>
</dbReference>
<dbReference type="OrthoDB" id="3609at2759"/>
<evidence type="ECO:0000313" key="3">
    <source>
        <dbReference type="EMBL" id="OEJ84299.1"/>
    </source>
</evidence>
<organism evidence="3 4">
    <name type="scientific">Hanseniaspora osmophila</name>
    <dbReference type="NCBI Taxonomy" id="56408"/>
    <lineage>
        <taxon>Eukaryota</taxon>
        <taxon>Fungi</taxon>
        <taxon>Dikarya</taxon>
        <taxon>Ascomycota</taxon>
        <taxon>Saccharomycotina</taxon>
        <taxon>Saccharomycetes</taxon>
        <taxon>Saccharomycodales</taxon>
        <taxon>Saccharomycodaceae</taxon>
        <taxon>Hanseniaspora</taxon>
    </lineage>
</organism>
<dbReference type="InterPro" id="IPR013328">
    <property type="entry name" value="6PGD_dom2"/>
</dbReference>
<dbReference type="InterPro" id="IPR013332">
    <property type="entry name" value="KPR_N"/>
</dbReference>
<evidence type="ECO:0000259" key="2">
    <source>
        <dbReference type="Pfam" id="PF08546"/>
    </source>
</evidence>
<dbReference type="Pfam" id="PF02558">
    <property type="entry name" value="ApbA"/>
    <property type="match status" value="1"/>
</dbReference>
<proteinExistence type="predicted"/>
<dbReference type="InterPro" id="IPR051402">
    <property type="entry name" value="KPR-Related"/>
</dbReference>
<dbReference type="Gene3D" id="3.40.50.720">
    <property type="entry name" value="NAD(P)-binding Rossmann-like Domain"/>
    <property type="match status" value="1"/>
</dbReference>
<reference evidence="4" key="1">
    <citation type="journal article" date="2016" name="Genome Announc.">
        <title>Genome sequences of three species of Hanseniaspora isolated from spontaneous wine fermentations.</title>
        <authorList>
            <person name="Sternes P.R."/>
            <person name="Lee D."/>
            <person name="Kutyna D.R."/>
            <person name="Borneman A.R."/>
        </authorList>
    </citation>
    <scope>NUCLEOTIDE SEQUENCE [LARGE SCALE GENOMIC DNA]</scope>
    <source>
        <strain evidence="4">AWRI3579</strain>
    </source>
</reference>
<dbReference type="FunFam" id="1.10.1040.10:FF:000017">
    <property type="entry name" value="2-dehydropantoate 2-reductase"/>
    <property type="match status" value="1"/>
</dbReference>
<dbReference type="PANTHER" id="PTHR21708:SF30">
    <property type="entry name" value="2-DEHYDROPANTOATE 2-REDUCTASE-RELATED"/>
    <property type="match status" value="1"/>
</dbReference>
<dbReference type="Proteomes" id="UP000095728">
    <property type="component" value="Unassembled WGS sequence"/>
</dbReference>
<gene>
    <name evidence="3" type="ORF">AWRI3579_g2885</name>
</gene>
<evidence type="ECO:0000259" key="1">
    <source>
        <dbReference type="Pfam" id="PF02558"/>
    </source>
</evidence>
<accession>A0A1E5RBN3</accession>
<evidence type="ECO:0008006" key="5">
    <source>
        <dbReference type="Google" id="ProtNLM"/>
    </source>
</evidence>
<comment type="caution">
    <text evidence="3">The sequence shown here is derived from an EMBL/GenBank/DDBJ whole genome shotgun (WGS) entry which is preliminary data.</text>
</comment>
<dbReference type="GO" id="GO:0005737">
    <property type="term" value="C:cytoplasm"/>
    <property type="evidence" value="ECO:0007669"/>
    <property type="project" value="TreeGrafter"/>
</dbReference>
<dbReference type="InterPro" id="IPR008927">
    <property type="entry name" value="6-PGluconate_DH-like_C_sf"/>
</dbReference>
<dbReference type="SUPFAM" id="SSF48179">
    <property type="entry name" value="6-phosphogluconate dehydrogenase C-terminal domain-like"/>
    <property type="match status" value="1"/>
</dbReference>
<dbReference type="AlphaFoldDB" id="A0A1E5RBN3"/>
<dbReference type="Gene3D" id="1.10.1040.10">
    <property type="entry name" value="N-(1-d-carboxylethyl)-l-norvaline Dehydrogenase, domain 2"/>
    <property type="match status" value="1"/>
</dbReference>
<dbReference type="InterPro" id="IPR013752">
    <property type="entry name" value="KPA_reductase"/>
</dbReference>
<keyword evidence="4" id="KW-1185">Reference proteome</keyword>
<dbReference type="PANTHER" id="PTHR21708">
    <property type="entry name" value="PROBABLE 2-DEHYDROPANTOATE 2-REDUCTASE"/>
    <property type="match status" value="1"/>
</dbReference>
<name>A0A1E5RBN3_9ASCO</name>
<dbReference type="InParanoid" id="A0A1E5RBN3"/>
<feature type="domain" description="Ketopantoate reductase N-terminal" evidence="1">
    <location>
        <begin position="5"/>
        <end position="184"/>
    </location>
</feature>
<dbReference type="Pfam" id="PF08546">
    <property type="entry name" value="ApbA_C"/>
    <property type="match status" value="1"/>
</dbReference>